<dbReference type="EMBL" id="JBHSMM010000001">
    <property type="protein sequence ID" value="MFC5439285.1"/>
    <property type="molecule type" value="Genomic_DNA"/>
</dbReference>
<protein>
    <recommendedName>
        <fullName evidence="3">Secreted protein</fullName>
    </recommendedName>
</protein>
<reference evidence="2" key="1">
    <citation type="journal article" date="2019" name="Int. J. Syst. Evol. Microbiol.">
        <title>The Global Catalogue of Microorganisms (GCM) 10K type strain sequencing project: providing services to taxonomists for standard genome sequencing and annotation.</title>
        <authorList>
            <consortium name="The Broad Institute Genomics Platform"/>
            <consortium name="The Broad Institute Genome Sequencing Center for Infectious Disease"/>
            <person name="Wu L."/>
            <person name="Ma J."/>
        </authorList>
    </citation>
    <scope>NUCLEOTIDE SEQUENCE [LARGE SCALE GENOMIC DNA]</scope>
    <source>
        <strain evidence="2">KACC 12822</strain>
    </source>
</reference>
<evidence type="ECO:0000313" key="2">
    <source>
        <dbReference type="Proteomes" id="UP001596018"/>
    </source>
</evidence>
<sequence length="107" mass="11442">MLLCAFVGATSVAMLFDLVWFRAKSFRSPAALESLSLCVLKEKVTKEKEHPAYAPCGHPVRKVRVRATGFVDRASGNCILHCLNSSIHAVACPDAKLAGIHAGHPSG</sequence>
<dbReference type="Proteomes" id="UP001596018">
    <property type="component" value="Unassembled WGS sequence"/>
</dbReference>
<name>A0ABW0JTT0_9GAMM</name>
<organism evidence="1 2">
    <name type="scientific">Rhodanobacter ginsenosidimutans</name>
    <dbReference type="NCBI Taxonomy" id="490571"/>
    <lineage>
        <taxon>Bacteria</taxon>
        <taxon>Pseudomonadati</taxon>
        <taxon>Pseudomonadota</taxon>
        <taxon>Gammaproteobacteria</taxon>
        <taxon>Lysobacterales</taxon>
        <taxon>Rhodanobacteraceae</taxon>
        <taxon>Rhodanobacter</taxon>
    </lineage>
</organism>
<comment type="caution">
    <text evidence="1">The sequence shown here is derived from an EMBL/GenBank/DDBJ whole genome shotgun (WGS) entry which is preliminary data.</text>
</comment>
<evidence type="ECO:0008006" key="3">
    <source>
        <dbReference type="Google" id="ProtNLM"/>
    </source>
</evidence>
<evidence type="ECO:0000313" key="1">
    <source>
        <dbReference type="EMBL" id="MFC5439285.1"/>
    </source>
</evidence>
<proteinExistence type="predicted"/>
<gene>
    <name evidence="1" type="ORF">ACFPK0_04550</name>
</gene>
<keyword evidence="2" id="KW-1185">Reference proteome</keyword>
<accession>A0ABW0JTT0</accession>